<dbReference type="Proteomes" id="UP001165366">
    <property type="component" value="Unassembled WGS sequence"/>
</dbReference>
<sequence length="286" mass="32366">MSEHKATDKEKEALEKYLLQFLNLKKHFPLLPGIKNEESIAGLMGITVDELQNLRSVFAENAKESALELLKEEDVLEWVDQLPFDKDDTIVAFGDSSTDDLQGWFEIFKHVLDITIEGADFRFINAGLSYNTTSEALRRMNRDVLSHEPDWVIVNLGTFDTIRPSYFKNRTLIPLSESWENLSTIEDAIATVTENPPIWITPTPIIPGLLDEMELFDFDINDQDLASVREVITGKKGYIVDPLGHRMGNPPEAWYFLSDGINPSLSGHTNTVKELLKSLATAKVRE</sequence>
<evidence type="ECO:0000313" key="2">
    <source>
        <dbReference type="EMBL" id="MCG2589238.1"/>
    </source>
</evidence>
<keyword evidence="2" id="KW-0378">Hydrolase</keyword>
<proteinExistence type="predicted"/>
<dbReference type="GO" id="GO:0016787">
    <property type="term" value="F:hydrolase activity"/>
    <property type="evidence" value="ECO:0007669"/>
    <property type="project" value="UniProtKB-KW"/>
</dbReference>
<gene>
    <name evidence="2" type="ORF">L6773_11725</name>
</gene>
<evidence type="ECO:0000313" key="3">
    <source>
        <dbReference type="Proteomes" id="UP001165366"/>
    </source>
</evidence>
<organism evidence="2 3">
    <name type="scientific">Rhodohalobacter sulfatireducens</name>
    <dbReference type="NCBI Taxonomy" id="2911366"/>
    <lineage>
        <taxon>Bacteria</taxon>
        <taxon>Pseudomonadati</taxon>
        <taxon>Balneolota</taxon>
        <taxon>Balneolia</taxon>
        <taxon>Balneolales</taxon>
        <taxon>Balneolaceae</taxon>
        <taxon>Rhodohalobacter</taxon>
    </lineage>
</organism>
<evidence type="ECO:0000259" key="1">
    <source>
        <dbReference type="Pfam" id="PF13472"/>
    </source>
</evidence>
<reference evidence="2" key="2">
    <citation type="submission" date="2024-05" db="EMBL/GenBank/DDBJ databases">
        <title>Rhodohalobacter halophilus gen. nov., sp. nov., a moderately halophilic member of the family Balneolaceae.</title>
        <authorList>
            <person name="Xia J."/>
        </authorList>
    </citation>
    <scope>NUCLEOTIDE SEQUENCE</scope>
    <source>
        <strain evidence="2">WB101</strain>
    </source>
</reference>
<keyword evidence="3" id="KW-1185">Reference proteome</keyword>
<accession>A0ABS9KEI6</accession>
<reference evidence="2" key="1">
    <citation type="submission" date="2022-01" db="EMBL/GenBank/DDBJ databases">
        <authorList>
            <person name="Wang Y."/>
        </authorList>
    </citation>
    <scope>NUCLEOTIDE SEQUENCE</scope>
    <source>
        <strain evidence="2">WB101</strain>
    </source>
</reference>
<comment type="caution">
    <text evidence="2">The sequence shown here is derived from an EMBL/GenBank/DDBJ whole genome shotgun (WGS) entry which is preliminary data.</text>
</comment>
<protein>
    <submittedName>
        <fullName evidence="2">SGNH/GDSL hydrolase family protein</fullName>
    </submittedName>
</protein>
<dbReference type="InterPro" id="IPR036514">
    <property type="entry name" value="SGNH_hydro_sf"/>
</dbReference>
<dbReference type="Gene3D" id="3.40.50.1110">
    <property type="entry name" value="SGNH hydrolase"/>
    <property type="match status" value="1"/>
</dbReference>
<dbReference type="RefSeq" id="WP_237854601.1">
    <property type="nucleotide sequence ID" value="NZ_JAKLWS010000013.1"/>
</dbReference>
<name>A0ABS9KEI6_9BACT</name>
<dbReference type="SUPFAM" id="SSF52266">
    <property type="entry name" value="SGNH hydrolase"/>
    <property type="match status" value="1"/>
</dbReference>
<dbReference type="InterPro" id="IPR013830">
    <property type="entry name" value="SGNH_hydro"/>
</dbReference>
<dbReference type="CDD" id="cd00229">
    <property type="entry name" value="SGNH_hydrolase"/>
    <property type="match status" value="1"/>
</dbReference>
<dbReference type="Pfam" id="PF13472">
    <property type="entry name" value="Lipase_GDSL_2"/>
    <property type="match status" value="1"/>
</dbReference>
<dbReference type="EMBL" id="JAKLWS010000013">
    <property type="protein sequence ID" value="MCG2589238.1"/>
    <property type="molecule type" value="Genomic_DNA"/>
</dbReference>
<feature type="domain" description="SGNH hydrolase-type esterase" evidence="1">
    <location>
        <begin position="92"/>
        <end position="268"/>
    </location>
</feature>